<dbReference type="EMBL" id="JAANER010000001">
    <property type="protein sequence ID" value="KAG9195820.1"/>
    <property type="molecule type" value="Genomic_DNA"/>
</dbReference>
<dbReference type="EMBL" id="JAANER010000006">
    <property type="protein sequence ID" value="KAG9187943.1"/>
    <property type="molecule type" value="Genomic_DNA"/>
</dbReference>
<evidence type="ECO:0000313" key="25">
    <source>
        <dbReference type="EMBL" id="KAG9195822.1"/>
    </source>
</evidence>
<dbReference type="EMBL" id="JAANER010000001">
    <property type="protein sequence ID" value="KAG9195825.1"/>
    <property type="molecule type" value="Genomic_DNA"/>
</dbReference>
<dbReference type="GO" id="GO:0008270">
    <property type="term" value="F:zinc ion binding"/>
    <property type="evidence" value="ECO:0007669"/>
    <property type="project" value="UniProtKB-KW"/>
</dbReference>
<dbReference type="EMBL" id="JAANER010000009">
    <property type="protein sequence ID" value="KAG9185934.1"/>
    <property type="molecule type" value="Genomic_DNA"/>
</dbReference>
<dbReference type="Proteomes" id="UP001199106">
    <property type="component" value="Unassembled WGS sequence"/>
</dbReference>
<evidence type="ECO:0000313" key="7">
    <source>
        <dbReference type="EMBL" id="KAG9185092.1"/>
    </source>
</evidence>
<dbReference type="AlphaFoldDB" id="A0AAD4F7T1"/>
<organism evidence="7 28">
    <name type="scientific">Alternaria panax</name>
    <dbReference type="NCBI Taxonomy" id="48097"/>
    <lineage>
        <taxon>Eukaryota</taxon>
        <taxon>Fungi</taxon>
        <taxon>Dikarya</taxon>
        <taxon>Ascomycota</taxon>
        <taxon>Pezizomycotina</taxon>
        <taxon>Dothideomycetes</taxon>
        <taxon>Pleosporomycetidae</taxon>
        <taxon>Pleosporales</taxon>
        <taxon>Pleosporineae</taxon>
        <taxon>Pleosporaceae</taxon>
        <taxon>Alternaria</taxon>
        <taxon>Alternaria sect. Panax</taxon>
    </lineage>
</organism>
<keyword evidence="1" id="KW-0479">Metal-binding</keyword>
<sequence length="438" mass="49590">MAAADASAVGLAVQITQLYHDGVSNEEIRGSLQNLCRAQGMDEPAVQERVQEAFHIWSTMRTALQRAGSSNVSTPQSNEDSAPMETGDLHLPATTATTTTVNPNDQPPTWLATLLAAIQPVNTVNTAAKRRRQPDPDMFDGTRKQYQVFHQQLTAKVENDKNDFENDKMACDYAFARLKGTAATLTLPYISQMRISGKWDFNQLLEFFNQMFGDPHKEERARDKLWSMSQGNKNIRSYVMDFQEQLLLSNSSLDENTKMMIFRKGLAYKLQDKLVGLKSKNLEELQSRAIEIADQLYRMDLHTKGTKNRRREDRSLNKEHGNKHRSPSPILEDRMEGVEYTGRSGRPRRLSSSEYDRLRREGRCFNCKRRGHVSATCAEDKGLSEKKGKNKKTAVLKASSSKTTEQRKSRKAQKEEPSSDEELSSVDTLEEDSDSGKD</sequence>
<evidence type="ECO:0000313" key="12">
    <source>
        <dbReference type="EMBL" id="KAG9186459.1"/>
    </source>
</evidence>
<evidence type="ECO:0000313" key="24">
    <source>
        <dbReference type="EMBL" id="KAG9195820.1"/>
    </source>
</evidence>
<dbReference type="EMBL" id="JAANER010000004">
    <property type="protein sequence ID" value="KAG9191446.1"/>
    <property type="molecule type" value="Genomic_DNA"/>
</dbReference>
<dbReference type="EMBL" id="JAANER010000005">
    <property type="protein sequence ID" value="KAG9188955.1"/>
    <property type="molecule type" value="Genomic_DNA"/>
</dbReference>
<evidence type="ECO:0000313" key="18">
    <source>
        <dbReference type="EMBL" id="KAG9188929.1"/>
    </source>
</evidence>
<feature type="compositionally biased region" description="Basic and acidic residues" evidence="2">
    <location>
        <begin position="404"/>
        <end position="417"/>
    </location>
</feature>
<evidence type="ECO:0000313" key="21">
    <source>
        <dbReference type="EMBL" id="KAG9191446.1"/>
    </source>
</evidence>
<dbReference type="EMBL" id="JAANER010000007">
    <property type="protein sequence ID" value="KAG9187924.1"/>
    <property type="molecule type" value="Genomic_DNA"/>
</dbReference>
<dbReference type="EMBL" id="JAANER010000012">
    <property type="protein sequence ID" value="KAG9185057.1"/>
    <property type="molecule type" value="Genomic_DNA"/>
</dbReference>
<dbReference type="InterPro" id="IPR001878">
    <property type="entry name" value="Znf_CCHC"/>
</dbReference>
<dbReference type="EMBL" id="JAANER010000001">
    <property type="protein sequence ID" value="KAG9196714.1"/>
    <property type="molecule type" value="Genomic_DNA"/>
</dbReference>
<name>A0AAD4F7T1_9PLEO</name>
<proteinExistence type="predicted"/>
<dbReference type="EMBL" id="JAANER010000006">
    <property type="protein sequence ID" value="KAG9187938.1"/>
    <property type="molecule type" value="Genomic_DNA"/>
</dbReference>
<dbReference type="EMBL" id="JAANER010000012">
    <property type="protein sequence ID" value="KAG9185092.1"/>
    <property type="molecule type" value="Genomic_DNA"/>
</dbReference>
<dbReference type="EMBL" id="JAANER010000010">
    <property type="protein sequence ID" value="KAG9185595.1"/>
    <property type="molecule type" value="Genomic_DNA"/>
</dbReference>
<keyword evidence="1" id="KW-0862">Zinc</keyword>
<dbReference type="EMBL" id="JAANER010000018">
    <property type="protein sequence ID" value="KAG9184902.1"/>
    <property type="molecule type" value="Genomic_DNA"/>
</dbReference>
<evidence type="ECO:0000256" key="2">
    <source>
        <dbReference type="SAM" id="MobiDB-lite"/>
    </source>
</evidence>
<feature type="compositionally biased region" description="Basic and acidic residues" evidence="2">
    <location>
        <begin position="310"/>
        <end position="320"/>
    </location>
</feature>
<evidence type="ECO:0000259" key="3">
    <source>
        <dbReference type="PROSITE" id="PS50158"/>
    </source>
</evidence>
<feature type="compositionally biased region" description="Polar residues" evidence="2">
    <location>
        <begin position="66"/>
        <end position="80"/>
    </location>
</feature>
<accession>A0AAD4F7T1</accession>
<dbReference type="Pfam" id="PF03732">
    <property type="entry name" value="Retrotrans_gag"/>
    <property type="match status" value="1"/>
</dbReference>
<evidence type="ECO:0000313" key="28">
    <source>
        <dbReference type="Proteomes" id="UP001199106"/>
    </source>
</evidence>
<evidence type="ECO:0000313" key="10">
    <source>
        <dbReference type="EMBL" id="KAG9185934.1"/>
    </source>
</evidence>
<evidence type="ECO:0000313" key="6">
    <source>
        <dbReference type="EMBL" id="KAG9185057.1"/>
    </source>
</evidence>
<evidence type="ECO:0000313" key="26">
    <source>
        <dbReference type="EMBL" id="KAG9195825.1"/>
    </source>
</evidence>
<evidence type="ECO:0000256" key="1">
    <source>
        <dbReference type="PROSITE-ProRule" id="PRU00047"/>
    </source>
</evidence>
<keyword evidence="1" id="KW-0863">Zinc-finger</keyword>
<evidence type="ECO:0000313" key="14">
    <source>
        <dbReference type="EMBL" id="KAG9187931.1"/>
    </source>
</evidence>
<comment type="caution">
    <text evidence="7">The sequence shown here is derived from an EMBL/GenBank/DDBJ whole genome shotgun (WGS) entry which is preliminary data.</text>
</comment>
<dbReference type="EMBL" id="JAANER010000005">
    <property type="protein sequence ID" value="KAG9188932.1"/>
    <property type="molecule type" value="Genomic_DNA"/>
</dbReference>
<dbReference type="InterPro" id="IPR036875">
    <property type="entry name" value="Znf_CCHC_sf"/>
</dbReference>
<feature type="region of interest" description="Disordered" evidence="2">
    <location>
        <begin position="66"/>
        <end position="87"/>
    </location>
</feature>
<dbReference type="SUPFAM" id="SSF57756">
    <property type="entry name" value="Retrovirus zinc finger-like domains"/>
    <property type="match status" value="1"/>
</dbReference>
<dbReference type="EMBL" id="JAANER010000002">
    <property type="protein sequence ID" value="KAG9193952.1"/>
    <property type="molecule type" value="Genomic_DNA"/>
</dbReference>
<evidence type="ECO:0000313" key="19">
    <source>
        <dbReference type="EMBL" id="KAG9188932.1"/>
    </source>
</evidence>
<dbReference type="EMBL" id="JAANER010000006">
    <property type="protein sequence ID" value="KAG9188927.1"/>
    <property type="molecule type" value="Genomic_DNA"/>
</dbReference>
<evidence type="ECO:0000313" key="27">
    <source>
        <dbReference type="EMBL" id="KAG9196714.1"/>
    </source>
</evidence>
<dbReference type="EMBL" id="JAANER010000006">
    <property type="protein sequence ID" value="KAG9188929.1"/>
    <property type="molecule type" value="Genomic_DNA"/>
</dbReference>
<dbReference type="EMBL" id="JAANER010000001">
    <property type="protein sequence ID" value="KAG9195822.1"/>
    <property type="molecule type" value="Genomic_DNA"/>
</dbReference>
<feature type="region of interest" description="Disordered" evidence="2">
    <location>
        <begin position="379"/>
        <end position="438"/>
    </location>
</feature>
<evidence type="ECO:0000313" key="13">
    <source>
        <dbReference type="EMBL" id="KAG9187924.1"/>
    </source>
</evidence>
<evidence type="ECO:0000313" key="5">
    <source>
        <dbReference type="EMBL" id="KAG9184902.1"/>
    </source>
</evidence>
<evidence type="ECO:0000313" key="16">
    <source>
        <dbReference type="EMBL" id="KAG9187943.1"/>
    </source>
</evidence>
<feature type="compositionally biased region" description="Acidic residues" evidence="2">
    <location>
        <begin position="418"/>
        <end position="438"/>
    </location>
</feature>
<evidence type="ECO:0000313" key="17">
    <source>
        <dbReference type="EMBL" id="KAG9188927.1"/>
    </source>
</evidence>
<evidence type="ECO:0000313" key="22">
    <source>
        <dbReference type="EMBL" id="KAG9193004.1"/>
    </source>
</evidence>
<dbReference type="EMBL" id="JAANER010000003">
    <property type="protein sequence ID" value="KAG9193004.1"/>
    <property type="molecule type" value="Genomic_DNA"/>
</dbReference>
<evidence type="ECO:0000313" key="9">
    <source>
        <dbReference type="EMBL" id="KAG9185595.1"/>
    </source>
</evidence>
<evidence type="ECO:0000313" key="8">
    <source>
        <dbReference type="EMBL" id="KAG9185517.1"/>
    </source>
</evidence>
<feature type="region of interest" description="Disordered" evidence="2">
    <location>
        <begin position="303"/>
        <end position="355"/>
    </location>
</feature>
<protein>
    <recommendedName>
        <fullName evidence="3">CCHC-type domain-containing protein</fullName>
    </recommendedName>
</protein>
<dbReference type="EMBL" id="JAANER010000018">
    <property type="protein sequence ID" value="KAG9184900.1"/>
    <property type="molecule type" value="Genomic_DNA"/>
</dbReference>
<dbReference type="EMBL" id="JAANER010000008">
    <property type="protein sequence ID" value="KAG9186429.1"/>
    <property type="molecule type" value="Genomic_DNA"/>
</dbReference>
<dbReference type="PROSITE" id="PS50158">
    <property type="entry name" value="ZF_CCHC"/>
    <property type="match status" value="1"/>
</dbReference>
<gene>
    <name evidence="24" type="ORF">G6011_00941</name>
    <name evidence="25" type="ORF">G6011_00943</name>
    <name evidence="26" type="ORF">G6011_00946</name>
    <name evidence="27" type="ORF">G6011_01835</name>
    <name evidence="14" type="ORF">G6011_01854</name>
    <name evidence="15" type="ORF">G6011_01861</name>
    <name evidence="16" type="ORF">G6011_01866</name>
    <name evidence="10" type="ORF">G6011_02490</name>
    <name evidence="6" type="ORF">G6011_03004</name>
    <name evidence="7" type="ORF">G6011_03039</name>
    <name evidence="23" type="ORF">G6011_03987</name>
    <name evidence="13" type="ORF">G6011_05795</name>
    <name evidence="19" type="ORF">G6011_05800</name>
    <name evidence="20" type="ORF">G6011_05823</name>
    <name evidence="4" type="ORF">G6011_06846</name>
    <name evidence="5" type="ORF">G6011_06848</name>
    <name evidence="9" type="ORF">G6011_06926</name>
    <name evidence="17" type="ORF">G6011_07632</name>
    <name evidence="18" type="ORF">G6011_07634</name>
    <name evidence="8" type="ORF">G6011_08061</name>
    <name evidence="21" type="ORF">G6011_09534</name>
    <name evidence="11" type="ORF">G6011_09537</name>
    <name evidence="12" type="ORF">G6011_09567</name>
    <name evidence="22" type="ORF">G6011_11738</name>
</gene>
<evidence type="ECO:0000313" key="23">
    <source>
        <dbReference type="EMBL" id="KAG9193952.1"/>
    </source>
</evidence>
<dbReference type="EMBL" id="JAANER010000006">
    <property type="protein sequence ID" value="KAG9187931.1"/>
    <property type="molecule type" value="Genomic_DNA"/>
</dbReference>
<feature type="domain" description="CCHC-type" evidence="3">
    <location>
        <begin position="363"/>
        <end position="379"/>
    </location>
</feature>
<evidence type="ECO:0000313" key="20">
    <source>
        <dbReference type="EMBL" id="KAG9188955.1"/>
    </source>
</evidence>
<dbReference type="GO" id="GO:0003676">
    <property type="term" value="F:nucleic acid binding"/>
    <property type="evidence" value="ECO:0007669"/>
    <property type="project" value="InterPro"/>
</dbReference>
<reference evidence="7" key="1">
    <citation type="submission" date="2021-07" db="EMBL/GenBank/DDBJ databases">
        <title>Genome Resource of American Ginseng Black Spot Pathogen Alternaria panax.</title>
        <authorList>
            <person name="Qiu C."/>
            <person name="Wang W."/>
            <person name="Liu Z."/>
        </authorList>
    </citation>
    <scope>NUCLEOTIDE SEQUENCE</scope>
    <source>
        <strain evidence="7">BNCC115425</strain>
    </source>
</reference>
<dbReference type="EMBL" id="JAANER010000011">
    <property type="protein sequence ID" value="KAG9185517.1"/>
    <property type="molecule type" value="Genomic_DNA"/>
</dbReference>
<dbReference type="InterPro" id="IPR005162">
    <property type="entry name" value="Retrotrans_gag_dom"/>
</dbReference>
<dbReference type="EMBL" id="JAANER010000008">
    <property type="protein sequence ID" value="KAG9186459.1"/>
    <property type="molecule type" value="Genomic_DNA"/>
</dbReference>
<keyword evidence="28" id="KW-1185">Reference proteome</keyword>
<evidence type="ECO:0000313" key="15">
    <source>
        <dbReference type="EMBL" id="KAG9187938.1"/>
    </source>
</evidence>
<evidence type="ECO:0000313" key="11">
    <source>
        <dbReference type="EMBL" id="KAG9186429.1"/>
    </source>
</evidence>
<evidence type="ECO:0000313" key="4">
    <source>
        <dbReference type="EMBL" id="KAG9184900.1"/>
    </source>
</evidence>